<sequence length="92" mass="10402">MDAFMCRELKPRHLVRNGGSIFLNQIRRALVAGSLTYRPDVRRVSSPPLRRQPPPSHCLRFGCARGLGTVRCCLMRRRSRGFGRPRPGMSGP</sequence>
<protein>
    <submittedName>
        <fullName evidence="1">Uncharacterized protein</fullName>
    </submittedName>
</protein>
<evidence type="ECO:0000313" key="1">
    <source>
        <dbReference type="EnsemblPlants" id="TuG1812G0700004179.01.T02"/>
    </source>
</evidence>
<dbReference type="AlphaFoldDB" id="A0A8R7R5J3"/>
<evidence type="ECO:0000313" key="2">
    <source>
        <dbReference type="Proteomes" id="UP000015106"/>
    </source>
</evidence>
<accession>A0A8R7R5J3</accession>
<proteinExistence type="predicted"/>
<reference evidence="2" key="1">
    <citation type="journal article" date="2013" name="Nature">
        <title>Draft genome of the wheat A-genome progenitor Triticum urartu.</title>
        <authorList>
            <person name="Ling H.Q."/>
            <person name="Zhao S."/>
            <person name="Liu D."/>
            <person name="Wang J."/>
            <person name="Sun H."/>
            <person name="Zhang C."/>
            <person name="Fan H."/>
            <person name="Li D."/>
            <person name="Dong L."/>
            <person name="Tao Y."/>
            <person name="Gao C."/>
            <person name="Wu H."/>
            <person name="Li Y."/>
            <person name="Cui Y."/>
            <person name="Guo X."/>
            <person name="Zheng S."/>
            <person name="Wang B."/>
            <person name="Yu K."/>
            <person name="Liang Q."/>
            <person name="Yang W."/>
            <person name="Lou X."/>
            <person name="Chen J."/>
            <person name="Feng M."/>
            <person name="Jian J."/>
            <person name="Zhang X."/>
            <person name="Luo G."/>
            <person name="Jiang Y."/>
            <person name="Liu J."/>
            <person name="Wang Z."/>
            <person name="Sha Y."/>
            <person name="Zhang B."/>
            <person name="Wu H."/>
            <person name="Tang D."/>
            <person name="Shen Q."/>
            <person name="Xue P."/>
            <person name="Zou S."/>
            <person name="Wang X."/>
            <person name="Liu X."/>
            <person name="Wang F."/>
            <person name="Yang Y."/>
            <person name="An X."/>
            <person name="Dong Z."/>
            <person name="Zhang K."/>
            <person name="Zhang X."/>
            <person name="Luo M.C."/>
            <person name="Dvorak J."/>
            <person name="Tong Y."/>
            <person name="Wang J."/>
            <person name="Yang H."/>
            <person name="Li Z."/>
            <person name="Wang D."/>
            <person name="Zhang A."/>
            <person name="Wang J."/>
        </authorList>
    </citation>
    <scope>NUCLEOTIDE SEQUENCE</scope>
    <source>
        <strain evidence="2">cv. G1812</strain>
    </source>
</reference>
<dbReference type="Gramene" id="TuG1812G0700004179.01.T02">
    <property type="protein sequence ID" value="TuG1812G0700004179.01.T02"/>
    <property type="gene ID" value="TuG1812G0700004179.01"/>
</dbReference>
<dbReference type="EnsemblPlants" id="TuG1812G0700004179.01.T02">
    <property type="protein sequence ID" value="TuG1812G0700004179.01.T02"/>
    <property type="gene ID" value="TuG1812G0700004179.01"/>
</dbReference>
<reference evidence="1" key="3">
    <citation type="submission" date="2022-06" db="UniProtKB">
        <authorList>
            <consortium name="EnsemblPlants"/>
        </authorList>
    </citation>
    <scope>IDENTIFICATION</scope>
</reference>
<organism evidence="1 2">
    <name type="scientific">Triticum urartu</name>
    <name type="common">Red wild einkorn</name>
    <name type="synonym">Crithodium urartu</name>
    <dbReference type="NCBI Taxonomy" id="4572"/>
    <lineage>
        <taxon>Eukaryota</taxon>
        <taxon>Viridiplantae</taxon>
        <taxon>Streptophyta</taxon>
        <taxon>Embryophyta</taxon>
        <taxon>Tracheophyta</taxon>
        <taxon>Spermatophyta</taxon>
        <taxon>Magnoliopsida</taxon>
        <taxon>Liliopsida</taxon>
        <taxon>Poales</taxon>
        <taxon>Poaceae</taxon>
        <taxon>BOP clade</taxon>
        <taxon>Pooideae</taxon>
        <taxon>Triticodae</taxon>
        <taxon>Triticeae</taxon>
        <taxon>Triticinae</taxon>
        <taxon>Triticum</taxon>
    </lineage>
</organism>
<dbReference type="Proteomes" id="UP000015106">
    <property type="component" value="Chromosome 7"/>
</dbReference>
<reference evidence="1" key="2">
    <citation type="submission" date="2018-03" db="EMBL/GenBank/DDBJ databases">
        <title>The Triticum urartu genome reveals the dynamic nature of wheat genome evolution.</title>
        <authorList>
            <person name="Ling H."/>
            <person name="Ma B."/>
            <person name="Shi X."/>
            <person name="Liu H."/>
            <person name="Dong L."/>
            <person name="Sun H."/>
            <person name="Cao Y."/>
            <person name="Gao Q."/>
            <person name="Zheng S."/>
            <person name="Li Y."/>
            <person name="Yu Y."/>
            <person name="Du H."/>
            <person name="Qi M."/>
            <person name="Li Y."/>
            <person name="Yu H."/>
            <person name="Cui Y."/>
            <person name="Wang N."/>
            <person name="Chen C."/>
            <person name="Wu H."/>
            <person name="Zhao Y."/>
            <person name="Zhang J."/>
            <person name="Li Y."/>
            <person name="Zhou W."/>
            <person name="Zhang B."/>
            <person name="Hu W."/>
            <person name="Eijk M."/>
            <person name="Tang J."/>
            <person name="Witsenboer H."/>
            <person name="Zhao S."/>
            <person name="Li Z."/>
            <person name="Zhang A."/>
            <person name="Wang D."/>
            <person name="Liang C."/>
        </authorList>
    </citation>
    <scope>NUCLEOTIDE SEQUENCE [LARGE SCALE GENOMIC DNA]</scope>
    <source>
        <strain evidence="1">cv. G1812</strain>
    </source>
</reference>
<name>A0A8R7R5J3_TRIUA</name>
<keyword evidence="2" id="KW-1185">Reference proteome</keyword>